<dbReference type="SMART" id="SM00382">
    <property type="entry name" value="AAA"/>
    <property type="match status" value="1"/>
</dbReference>
<keyword evidence="2" id="KW-0813">Transport</keyword>
<dbReference type="Proteomes" id="UP001432180">
    <property type="component" value="Chromosome"/>
</dbReference>
<dbReference type="RefSeq" id="WP_328984803.1">
    <property type="nucleotide sequence ID" value="NZ_CP121472.1"/>
</dbReference>
<comment type="similarity">
    <text evidence="1">Belongs to the ABC transporter superfamily.</text>
</comment>
<dbReference type="InterPro" id="IPR050166">
    <property type="entry name" value="ABC_transporter_ATP-bind"/>
</dbReference>
<evidence type="ECO:0000313" key="6">
    <source>
        <dbReference type="EMBL" id="WPL19056.1"/>
    </source>
</evidence>
<gene>
    <name evidence="6" type="primary">glnQ</name>
    <name evidence="6" type="ORF">Thiowin_04160</name>
</gene>
<dbReference type="PANTHER" id="PTHR42788">
    <property type="entry name" value="TAURINE IMPORT ATP-BINDING PROTEIN-RELATED"/>
    <property type="match status" value="1"/>
</dbReference>
<proteinExistence type="inferred from homology"/>
<evidence type="ECO:0000256" key="2">
    <source>
        <dbReference type="ARBA" id="ARBA00022448"/>
    </source>
</evidence>
<accession>A0ABZ0SDE2</accession>
<dbReference type="GO" id="GO:0005524">
    <property type="term" value="F:ATP binding"/>
    <property type="evidence" value="ECO:0007669"/>
    <property type="project" value="UniProtKB-KW"/>
</dbReference>
<organism evidence="6 7">
    <name type="scientific">Thiorhodovibrio winogradskyi</name>
    <dbReference type="NCBI Taxonomy" id="77007"/>
    <lineage>
        <taxon>Bacteria</taxon>
        <taxon>Pseudomonadati</taxon>
        <taxon>Pseudomonadota</taxon>
        <taxon>Gammaproteobacteria</taxon>
        <taxon>Chromatiales</taxon>
        <taxon>Chromatiaceae</taxon>
        <taxon>Thiorhodovibrio</taxon>
    </lineage>
</organism>
<evidence type="ECO:0000256" key="3">
    <source>
        <dbReference type="ARBA" id="ARBA00022741"/>
    </source>
</evidence>
<dbReference type="Pfam" id="PF00005">
    <property type="entry name" value="ABC_tran"/>
    <property type="match status" value="1"/>
</dbReference>
<dbReference type="Gene3D" id="3.40.50.300">
    <property type="entry name" value="P-loop containing nucleotide triphosphate hydrolases"/>
    <property type="match status" value="1"/>
</dbReference>
<sequence length="239" mass="25072">MNLAPASTAPESVVSGLGVEVKGLVVRRGARRVLDNLSFQLAAAELLLITGPAGCGKSTLLQTLAGVLSVDAGQILVGGRSAAEALAAGQVGAVFQRDSLLPELTVLENLLLPLMVGRRLSRRVAMIRAQVLLAQFGLVDIMHAWPGRLSDALRRRALLARVMAVQPELLLLDDILAGLDAAGRALIVRILSPPTGRVATIIATTSRPEDFARDAGAMLLLPQGTAIRYDQRGTDNGAP</sequence>
<feature type="domain" description="ABC transporter" evidence="5">
    <location>
        <begin position="19"/>
        <end position="239"/>
    </location>
</feature>
<dbReference type="InterPro" id="IPR003593">
    <property type="entry name" value="AAA+_ATPase"/>
</dbReference>
<reference evidence="6 7" key="1">
    <citation type="journal article" date="2023" name="Microorganisms">
        <title>Thiorhodovibrio frisius and Trv. litoralis spp. nov., Two Novel Members from a Clade of Fastidious Purple Sulfur Bacteria That Exhibit Unique Red-Shifted Light-Harvesting Capabilities.</title>
        <authorList>
            <person name="Methner A."/>
            <person name="Kuzyk S.B."/>
            <person name="Petersen J."/>
            <person name="Bauer S."/>
            <person name="Brinkmann H."/>
            <person name="Sichau K."/>
            <person name="Wanner G."/>
            <person name="Wolf J."/>
            <person name="Neumann-Schaal M."/>
            <person name="Henke P."/>
            <person name="Tank M."/>
            <person name="Sproer C."/>
            <person name="Bunk B."/>
            <person name="Overmann J."/>
        </authorList>
    </citation>
    <scope>NUCLEOTIDE SEQUENCE [LARGE SCALE GENOMIC DNA]</scope>
    <source>
        <strain evidence="6 7">DSM 6702</strain>
    </source>
</reference>
<dbReference type="PANTHER" id="PTHR42788:SF13">
    <property type="entry name" value="ALIPHATIC SULFONATES IMPORT ATP-BINDING PROTEIN SSUB"/>
    <property type="match status" value="1"/>
</dbReference>
<protein>
    <submittedName>
        <fullName evidence="6">Glutamine transport ATP-binding protein GlnQ</fullName>
    </submittedName>
</protein>
<evidence type="ECO:0000259" key="5">
    <source>
        <dbReference type="PROSITE" id="PS50893"/>
    </source>
</evidence>
<keyword evidence="7" id="KW-1185">Reference proteome</keyword>
<name>A0ABZ0SDE2_9GAMM</name>
<evidence type="ECO:0000313" key="7">
    <source>
        <dbReference type="Proteomes" id="UP001432180"/>
    </source>
</evidence>
<dbReference type="SUPFAM" id="SSF52540">
    <property type="entry name" value="P-loop containing nucleoside triphosphate hydrolases"/>
    <property type="match status" value="1"/>
</dbReference>
<evidence type="ECO:0000256" key="1">
    <source>
        <dbReference type="ARBA" id="ARBA00005417"/>
    </source>
</evidence>
<dbReference type="InterPro" id="IPR027417">
    <property type="entry name" value="P-loop_NTPase"/>
</dbReference>
<dbReference type="EMBL" id="CP121472">
    <property type="protein sequence ID" value="WPL19056.1"/>
    <property type="molecule type" value="Genomic_DNA"/>
</dbReference>
<dbReference type="InterPro" id="IPR003439">
    <property type="entry name" value="ABC_transporter-like_ATP-bd"/>
</dbReference>
<keyword evidence="4 6" id="KW-0067">ATP-binding</keyword>
<evidence type="ECO:0000256" key="4">
    <source>
        <dbReference type="ARBA" id="ARBA00022840"/>
    </source>
</evidence>
<dbReference type="PROSITE" id="PS50893">
    <property type="entry name" value="ABC_TRANSPORTER_2"/>
    <property type="match status" value="1"/>
</dbReference>
<keyword evidence="3" id="KW-0547">Nucleotide-binding</keyword>